<reference evidence="2 3" key="1">
    <citation type="submission" date="2020-08" db="EMBL/GenBank/DDBJ databases">
        <title>Genome sequence of Erysipelothrix inopinata DSM 15511T.</title>
        <authorList>
            <person name="Hyun D.-W."/>
            <person name="Bae J.-W."/>
        </authorList>
    </citation>
    <scope>NUCLEOTIDE SEQUENCE [LARGE SCALE GENOMIC DNA]</scope>
    <source>
        <strain evidence="2 3">DSM 15511</strain>
    </source>
</reference>
<dbReference type="Proteomes" id="UP000515928">
    <property type="component" value="Chromosome"/>
</dbReference>
<dbReference type="EMBL" id="CP060715">
    <property type="protein sequence ID" value="QNN60674.1"/>
    <property type="molecule type" value="Genomic_DNA"/>
</dbReference>
<gene>
    <name evidence="2" type="ORF">H9L01_09950</name>
</gene>
<sequence>MISKSKSRFQQFIRAILIIYYWFVCTAALITLSEKLNFNSQIVSIIAFSILVLSIIIFGLNIIWYQKDDKKTTIKLTNNDLNILVKKNLWIVSLTSLLLLVVYWMMQVNYQLEYFAILVSFGLVPPLAWSFIKMVRAKTILNRREESL</sequence>
<organism evidence="2 3">
    <name type="scientific">Erysipelothrix inopinata</name>
    <dbReference type="NCBI Taxonomy" id="225084"/>
    <lineage>
        <taxon>Bacteria</taxon>
        <taxon>Bacillati</taxon>
        <taxon>Bacillota</taxon>
        <taxon>Erysipelotrichia</taxon>
        <taxon>Erysipelotrichales</taxon>
        <taxon>Erysipelotrichaceae</taxon>
        <taxon>Erysipelothrix</taxon>
    </lineage>
</organism>
<keyword evidence="1" id="KW-0472">Membrane</keyword>
<keyword evidence="1" id="KW-0812">Transmembrane</keyword>
<evidence type="ECO:0000256" key="1">
    <source>
        <dbReference type="SAM" id="Phobius"/>
    </source>
</evidence>
<proteinExistence type="predicted"/>
<keyword evidence="3" id="KW-1185">Reference proteome</keyword>
<evidence type="ECO:0000313" key="2">
    <source>
        <dbReference type="EMBL" id="QNN60674.1"/>
    </source>
</evidence>
<feature type="transmembrane region" description="Helical" evidence="1">
    <location>
        <begin position="12"/>
        <end position="30"/>
    </location>
</feature>
<keyword evidence="1" id="KW-1133">Transmembrane helix</keyword>
<dbReference type="AlphaFoldDB" id="A0A7G9RYJ9"/>
<protein>
    <submittedName>
        <fullName evidence="2">Uncharacterized protein</fullName>
    </submittedName>
</protein>
<dbReference type="RefSeq" id="WP_187533798.1">
    <property type="nucleotide sequence ID" value="NZ_CBCSHU010000005.1"/>
</dbReference>
<feature type="transmembrane region" description="Helical" evidence="1">
    <location>
        <begin position="42"/>
        <end position="65"/>
    </location>
</feature>
<feature type="transmembrane region" description="Helical" evidence="1">
    <location>
        <begin position="112"/>
        <end position="132"/>
    </location>
</feature>
<feature type="transmembrane region" description="Helical" evidence="1">
    <location>
        <begin position="89"/>
        <end position="106"/>
    </location>
</feature>
<evidence type="ECO:0000313" key="3">
    <source>
        <dbReference type="Proteomes" id="UP000515928"/>
    </source>
</evidence>
<accession>A0A7G9RYJ9</accession>
<dbReference type="KEGG" id="eio:H9L01_09950"/>
<name>A0A7G9RYJ9_9FIRM</name>